<evidence type="ECO:0000313" key="1">
    <source>
        <dbReference type="EMBL" id="PIA56188.1"/>
    </source>
</evidence>
<dbReference type="Proteomes" id="UP000230069">
    <property type="component" value="Unassembled WGS sequence"/>
</dbReference>
<name>A0A2G5EK98_AQUCA</name>
<proteinExistence type="predicted"/>
<organism evidence="1 2">
    <name type="scientific">Aquilegia coerulea</name>
    <name type="common">Rocky mountain columbine</name>
    <dbReference type="NCBI Taxonomy" id="218851"/>
    <lineage>
        <taxon>Eukaryota</taxon>
        <taxon>Viridiplantae</taxon>
        <taxon>Streptophyta</taxon>
        <taxon>Embryophyta</taxon>
        <taxon>Tracheophyta</taxon>
        <taxon>Spermatophyta</taxon>
        <taxon>Magnoliopsida</taxon>
        <taxon>Ranunculales</taxon>
        <taxon>Ranunculaceae</taxon>
        <taxon>Thalictroideae</taxon>
        <taxon>Aquilegia</taxon>
    </lineage>
</organism>
<accession>A0A2G5EK98</accession>
<dbReference type="InParanoid" id="A0A2G5EK98"/>
<dbReference type="EMBL" id="KZ305024">
    <property type="protein sequence ID" value="PIA56188.1"/>
    <property type="molecule type" value="Genomic_DNA"/>
</dbReference>
<sequence>MVHKTIVPKIPQNYISRLIYVSTIPPQDKLCTIWIYITMHKTTQCQSKTSHGEIICQQPLIVYPCVFKISIRVDHMPAASLDPISLGQILANSPRSILAYSVPYIIH</sequence>
<gene>
    <name evidence="1" type="ORF">AQUCO_00700502v1</name>
</gene>
<reference evidence="1 2" key="1">
    <citation type="submission" date="2017-09" db="EMBL/GenBank/DDBJ databases">
        <title>WGS assembly of Aquilegia coerulea Goldsmith.</title>
        <authorList>
            <person name="Hodges S."/>
            <person name="Kramer E."/>
            <person name="Nordborg M."/>
            <person name="Tomkins J."/>
            <person name="Borevitz J."/>
            <person name="Derieg N."/>
            <person name="Yan J."/>
            <person name="Mihaltcheva S."/>
            <person name="Hayes R.D."/>
            <person name="Rokhsar D."/>
        </authorList>
    </citation>
    <scope>NUCLEOTIDE SEQUENCE [LARGE SCALE GENOMIC DNA]</scope>
    <source>
        <strain evidence="2">cv. Goldsmith</strain>
    </source>
</reference>
<keyword evidence="2" id="KW-1185">Reference proteome</keyword>
<evidence type="ECO:0000313" key="2">
    <source>
        <dbReference type="Proteomes" id="UP000230069"/>
    </source>
</evidence>
<protein>
    <submittedName>
        <fullName evidence="1">Uncharacterized protein</fullName>
    </submittedName>
</protein>
<dbReference type="AlphaFoldDB" id="A0A2G5EK98"/>